<protein>
    <submittedName>
        <fullName evidence="1">Uncharacterized protein</fullName>
    </submittedName>
</protein>
<dbReference type="AlphaFoldDB" id="A0A0F4YJM9"/>
<dbReference type="EMBL" id="LASV01000553">
    <property type="protein sequence ID" value="KKA17793.1"/>
    <property type="molecule type" value="Genomic_DNA"/>
</dbReference>
<organism evidence="1 2">
    <name type="scientific">Rasamsonia emersonii (strain ATCC 16479 / CBS 393.64 / IMI 116815)</name>
    <dbReference type="NCBI Taxonomy" id="1408163"/>
    <lineage>
        <taxon>Eukaryota</taxon>
        <taxon>Fungi</taxon>
        <taxon>Dikarya</taxon>
        <taxon>Ascomycota</taxon>
        <taxon>Pezizomycotina</taxon>
        <taxon>Eurotiomycetes</taxon>
        <taxon>Eurotiomycetidae</taxon>
        <taxon>Eurotiales</taxon>
        <taxon>Trichocomaceae</taxon>
        <taxon>Rasamsonia</taxon>
    </lineage>
</organism>
<reference evidence="1 2" key="1">
    <citation type="submission" date="2015-04" db="EMBL/GenBank/DDBJ databases">
        <authorList>
            <person name="Heijne W.H."/>
            <person name="Fedorova N.D."/>
            <person name="Nierman W.C."/>
            <person name="Vollebregt A.W."/>
            <person name="Zhao Z."/>
            <person name="Wu L."/>
            <person name="Kumar M."/>
            <person name="Stam H."/>
            <person name="van den Berg M.A."/>
            <person name="Pel H.J."/>
        </authorList>
    </citation>
    <scope>NUCLEOTIDE SEQUENCE [LARGE SCALE GENOMIC DNA]</scope>
    <source>
        <strain evidence="1 2">CBS 393.64</strain>
    </source>
</reference>
<dbReference type="GeneID" id="25320529"/>
<name>A0A0F4YJM9_RASE3</name>
<dbReference type="Proteomes" id="UP000053958">
    <property type="component" value="Unassembled WGS sequence"/>
</dbReference>
<comment type="caution">
    <text evidence="1">The sequence shown here is derived from an EMBL/GenBank/DDBJ whole genome shotgun (WGS) entry which is preliminary data.</text>
</comment>
<gene>
    <name evidence="1" type="ORF">T310_8269</name>
</gene>
<accession>A0A0F4YJM9</accession>
<sequence length="120" mass="12357">MAVSDSRFGLGSGLGLGLGMGSGPGADAVSPSAATGPGALLQGPLFSSLSLCEDRTPLPRRAAVISPPWRTRHPIAAASRTPLDITPSRLSLDPTRLAFNMISYVEDCSRGGGFYSPQKS</sequence>
<keyword evidence="2" id="KW-1185">Reference proteome</keyword>
<dbReference type="RefSeq" id="XP_013324405.1">
    <property type="nucleotide sequence ID" value="XM_013468951.1"/>
</dbReference>
<evidence type="ECO:0000313" key="1">
    <source>
        <dbReference type="EMBL" id="KKA17793.1"/>
    </source>
</evidence>
<proteinExistence type="predicted"/>
<evidence type="ECO:0000313" key="2">
    <source>
        <dbReference type="Proteomes" id="UP000053958"/>
    </source>
</evidence>